<feature type="domain" description="Formyl transferase N-terminal" evidence="5">
    <location>
        <begin position="3"/>
        <end position="182"/>
    </location>
</feature>
<dbReference type="PANTHER" id="PTHR43369">
    <property type="entry name" value="PHOSPHORIBOSYLGLYCINAMIDE FORMYLTRANSFERASE"/>
    <property type="match status" value="1"/>
</dbReference>
<dbReference type="HAMAP" id="MF_01930">
    <property type="entry name" value="PurN"/>
    <property type="match status" value="1"/>
</dbReference>
<dbReference type="InterPro" id="IPR036477">
    <property type="entry name" value="Formyl_transf_N_sf"/>
</dbReference>
<dbReference type="Gene3D" id="3.40.50.170">
    <property type="entry name" value="Formyl transferase, N-terminal domain"/>
    <property type="match status" value="1"/>
</dbReference>
<dbReference type="EMBL" id="CP095073">
    <property type="protein sequence ID" value="UOQ46543.1"/>
    <property type="molecule type" value="Genomic_DNA"/>
</dbReference>
<dbReference type="RefSeq" id="WP_244713955.1">
    <property type="nucleotide sequence ID" value="NZ_CP095073.1"/>
</dbReference>
<evidence type="ECO:0000256" key="3">
    <source>
        <dbReference type="ARBA" id="ARBA00022755"/>
    </source>
</evidence>
<keyword evidence="7" id="KW-1185">Reference proteome</keyword>
<comment type="similarity">
    <text evidence="4">Belongs to the GART family.</text>
</comment>
<dbReference type="SUPFAM" id="SSF53328">
    <property type="entry name" value="Formyltransferase"/>
    <property type="match status" value="1"/>
</dbReference>
<dbReference type="GO" id="GO:0004644">
    <property type="term" value="F:phosphoribosylglycinamide formyltransferase activity"/>
    <property type="evidence" value="ECO:0007669"/>
    <property type="project" value="UniProtKB-EC"/>
</dbReference>
<comment type="pathway">
    <text evidence="1 4">Purine metabolism; IMP biosynthesis via de novo pathway; N(2)-formyl-N(1)-(5-phospho-D-ribosyl)glycinamide from N(1)-(5-phospho-D-ribosyl)glycinamide (10-formyl THF route): step 1/1.</text>
</comment>
<organism evidence="6 7">
    <name type="scientific">Halobacillus salinarum</name>
    <dbReference type="NCBI Taxonomy" id="2932257"/>
    <lineage>
        <taxon>Bacteria</taxon>
        <taxon>Bacillati</taxon>
        <taxon>Bacillota</taxon>
        <taxon>Bacilli</taxon>
        <taxon>Bacillales</taxon>
        <taxon>Bacillaceae</taxon>
        <taxon>Halobacillus</taxon>
    </lineage>
</organism>
<evidence type="ECO:0000256" key="2">
    <source>
        <dbReference type="ARBA" id="ARBA00022679"/>
    </source>
</evidence>
<feature type="binding site" evidence="4">
    <location>
        <begin position="90"/>
        <end position="93"/>
    </location>
    <ligand>
        <name>(6R)-10-formyltetrahydrofolate</name>
        <dbReference type="ChEBI" id="CHEBI:195366"/>
    </ligand>
</feature>
<dbReference type="Pfam" id="PF00551">
    <property type="entry name" value="Formyl_trans_N"/>
    <property type="match status" value="1"/>
</dbReference>
<evidence type="ECO:0000313" key="6">
    <source>
        <dbReference type="EMBL" id="UOQ46543.1"/>
    </source>
</evidence>
<feature type="site" description="Raises pKa of active site His" evidence="4">
    <location>
        <position position="145"/>
    </location>
</feature>
<dbReference type="NCBIfam" id="TIGR00639">
    <property type="entry name" value="PurN"/>
    <property type="match status" value="1"/>
</dbReference>
<dbReference type="CDD" id="cd08645">
    <property type="entry name" value="FMT_core_GART"/>
    <property type="match status" value="1"/>
</dbReference>
<feature type="binding site" evidence="4">
    <location>
        <begin position="12"/>
        <end position="14"/>
    </location>
    <ligand>
        <name>N(1)-(5-phospho-beta-D-ribosyl)glycinamide</name>
        <dbReference type="ChEBI" id="CHEBI:143788"/>
    </ligand>
</feature>
<keyword evidence="2 4" id="KW-0808">Transferase</keyword>
<gene>
    <name evidence="4 6" type="primary">purN</name>
    <name evidence="6" type="ORF">MUN89_19850</name>
</gene>
<evidence type="ECO:0000256" key="1">
    <source>
        <dbReference type="ARBA" id="ARBA00005054"/>
    </source>
</evidence>
<evidence type="ECO:0000259" key="5">
    <source>
        <dbReference type="Pfam" id="PF00551"/>
    </source>
</evidence>
<name>A0ABY4EQT0_9BACI</name>
<feature type="binding site" evidence="4">
    <location>
        <position position="65"/>
    </location>
    <ligand>
        <name>(6R)-10-formyltetrahydrofolate</name>
        <dbReference type="ChEBI" id="CHEBI:195366"/>
    </ligand>
</feature>
<reference evidence="6 7" key="1">
    <citation type="submission" date="2022-04" db="EMBL/GenBank/DDBJ databases">
        <title>Halobacillus sp. isolated from saltern.</title>
        <authorList>
            <person name="Won M."/>
            <person name="Lee C.-M."/>
            <person name="Woen H.-Y."/>
            <person name="Kwon S.-W."/>
        </authorList>
    </citation>
    <scope>NUCLEOTIDE SEQUENCE [LARGE SCALE GENOMIC DNA]</scope>
    <source>
        <strain evidence="6 7">SSBR10-3</strain>
    </source>
</reference>
<dbReference type="PANTHER" id="PTHR43369:SF2">
    <property type="entry name" value="PHOSPHORIBOSYLGLYCINAMIDE FORMYLTRANSFERASE"/>
    <property type="match status" value="1"/>
</dbReference>
<dbReference type="EC" id="2.1.2.2" evidence="4"/>
<comment type="function">
    <text evidence="4">Catalyzes the transfer of a formyl group from 10-formyltetrahydrofolate to 5-phospho-ribosyl-glycinamide (GAR), producing 5-phospho-ribosyl-N-formylglycinamide (FGAR) and tetrahydrofolate.</text>
</comment>
<evidence type="ECO:0000313" key="7">
    <source>
        <dbReference type="Proteomes" id="UP000831787"/>
    </source>
</evidence>
<feature type="binding site" evidence="4">
    <location>
        <position position="107"/>
    </location>
    <ligand>
        <name>(6R)-10-formyltetrahydrofolate</name>
        <dbReference type="ChEBI" id="CHEBI:195366"/>
    </ligand>
</feature>
<evidence type="ECO:0000256" key="4">
    <source>
        <dbReference type="HAMAP-Rule" id="MF_01930"/>
    </source>
</evidence>
<dbReference type="InterPro" id="IPR004607">
    <property type="entry name" value="GART"/>
</dbReference>
<protein>
    <recommendedName>
        <fullName evidence="4">Phosphoribosylglycinamide formyltransferase</fullName>
        <ecNumber evidence="4">2.1.2.2</ecNumber>
    </recommendedName>
    <alternativeName>
        <fullName evidence="4">5'-phosphoribosylglycinamide transformylase</fullName>
    </alternativeName>
    <alternativeName>
        <fullName evidence="4">GAR transformylase</fullName>
        <shortName evidence="4">GART</shortName>
    </alternativeName>
</protein>
<keyword evidence="3 4" id="KW-0658">Purine biosynthesis</keyword>
<dbReference type="Proteomes" id="UP000831787">
    <property type="component" value="Chromosome"/>
</dbReference>
<accession>A0ABY4EQT0</accession>
<dbReference type="InterPro" id="IPR002376">
    <property type="entry name" value="Formyl_transf_N"/>
</dbReference>
<feature type="active site" description="Proton donor" evidence="4">
    <location>
        <position position="109"/>
    </location>
</feature>
<comment type="catalytic activity">
    <reaction evidence="4">
        <text>N(1)-(5-phospho-beta-D-ribosyl)glycinamide + (6R)-10-formyltetrahydrofolate = N(2)-formyl-N(1)-(5-phospho-beta-D-ribosyl)glycinamide + (6S)-5,6,7,8-tetrahydrofolate + H(+)</text>
        <dbReference type="Rhea" id="RHEA:15053"/>
        <dbReference type="ChEBI" id="CHEBI:15378"/>
        <dbReference type="ChEBI" id="CHEBI:57453"/>
        <dbReference type="ChEBI" id="CHEBI:143788"/>
        <dbReference type="ChEBI" id="CHEBI:147286"/>
        <dbReference type="ChEBI" id="CHEBI:195366"/>
        <dbReference type="EC" id="2.1.2.2"/>
    </reaction>
</comment>
<proteinExistence type="inferred from homology"/>
<sequence length="192" mass="21193">MINLAIFASGSGSNFDAIVHAIEKGELDANVSLLVCDRVGAPVIEKAQRYEVDTVVFTPKVYNGKAAYEEALLADCRDREIDYIILAGYMRLIGPTLLKPYENRIINIHPSLLPAFPGKDAIGQAVSKQVKITGVTVHFIDDGMDTGPIIDQEAVRIEDTDTEEDVKRKIQAVEHELYPKVIQSLLVKEDAK</sequence>